<evidence type="ECO:0000256" key="8">
    <source>
        <dbReference type="ARBA" id="ARBA00022989"/>
    </source>
</evidence>
<comment type="cofactor">
    <cofactor evidence="12 13">
        <name>Zn(2+)</name>
        <dbReference type="ChEBI" id="CHEBI:29105"/>
    </cofactor>
    <text evidence="12 13">Binds 1 zinc ion per subunit.</text>
</comment>
<evidence type="ECO:0000256" key="9">
    <source>
        <dbReference type="ARBA" id="ARBA00023049"/>
    </source>
</evidence>
<feature type="binding site" evidence="12">
    <location>
        <position position="278"/>
    </location>
    <ligand>
        <name>Zn(2+)</name>
        <dbReference type="ChEBI" id="CHEBI:29105"/>
        <note>catalytic</note>
    </ligand>
</feature>
<evidence type="ECO:0000256" key="2">
    <source>
        <dbReference type="ARBA" id="ARBA00022670"/>
    </source>
</evidence>
<keyword evidence="18" id="KW-1185">Reference proteome</keyword>
<sequence>MNNTLGIIIAISLFALWNLDLISTLLNLKALQPKLPTEFKGIFTEDKFAESQHYTRVNSKFDVIQTTFSLGITLIFWFTGGFGYLDQWARGLGYGEIITGLVFMGILFVGQTLIGIPFQLYSTFIIEEKFGFNKTTSKTFIVDQIKGLILMVLIGAPILSLILWIFNSIDNAWLWAWISFTVLQLLLTYLAPTYILPLFNKFEPMAEGELKSAINELAKKCDFPLTEICVMNGSKRSTKSNAFFTGFGKNKKIALYDTLIENHTTEGLVGILAHEIGHFKCKHIIQRMVVGILQSAVLFFLIGIATDKDGAFSRLLFDAFYVEKISVYAGLIFFFMLFSPINKILSIFSNMSSRKHEFEADAYAANAQESPEHLIGSLKQLSADNLVNLTPHPFPVFMEYSHPPMLTRIEALRKIKFETK</sequence>
<keyword evidence="7 12" id="KW-0862">Zinc</keyword>
<dbReference type="Pfam" id="PF01435">
    <property type="entry name" value="Peptidase_M48"/>
    <property type="match status" value="1"/>
</dbReference>
<name>A0A2S7TYL9_9BACT</name>
<proteinExistence type="inferred from homology"/>
<evidence type="ECO:0000256" key="1">
    <source>
        <dbReference type="ARBA" id="ARBA00004477"/>
    </source>
</evidence>
<keyword evidence="5 13" id="KW-0378">Hydrolase</keyword>
<dbReference type="Proteomes" id="UP000239907">
    <property type="component" value="Unassembled WGS sequence"/>
</dbReference>
<feature type="active site" evidence="11">
    <location>
        <position position="275"/>
    </location>
</feature>
<evidence type="ECO:0000259" key="15">
    <source>
        <dbReference type="Pfam" id="PF01435"/>
    </source>
</evidence>
<evidence type="ECO:0000256" key="10">
    <source>
        <dbReference type="ARBA" id="ARBA00023136"/>
    </source>
</evidence>
<feature type="transmembrane region" description="Helical" evidence="14">
    <location>
        <begin position="288"/>
        <end position="305"/>
    </location>
</feature>
<dbReference type="CDD" id="cd07343">
    <property type="entry name" value="M48A_Zmpste24p_like"/>
    <property type="match status" value="1"/>
</dbReference>
<feature type="binding site" evidence="12">
    <location>
        <position position="357"/>
    </location>
    <ligand>
        <name>Zn(2+)</name>
        <dbReference type="ChEBI" id="CHEBI:29105"/>
        <note>catalytic</note>
    </ligand>
</feature>
<feature type="active site" description="Proton donor" evidence="11">
    <location>
        <position position="361"/>
    </location>
</feature>
<evidence type="ECO:0000256" key="5">
    <source>
        <dbReference type="ARBA" id="ARBA00022801"/>
    </source>
</evidence>
<feature type="binding site" evidence="12">
    <location>
        <position position="274"/>
    </location>
    <ligand>
        <name>Zn(2+)</name>
        <dbReference type="ChEBI" id="CHEBI:29105"/>
        <note>catalytic</note>
    </ligand>
</feature>
<dbReference type="InterPro" id="IPR001915">
    <property type="entry name" value="Peptidase_M48"/>
</dbReference>
<dbReference type="InterPro" id="IPR027057">
    <property type="entry name" value="CAXX_Prtase_1"/>
</dbReference>
<dbReference type="GO" id="GO:0004222">
    <property type="term" value="F:metalloendopeptidase activity"/>
    <property type="evidence" value="ECO:0007669"/>
    <property type="project" value="InterPro"/>
</dbReference>
<evidence type="ECO:0000256" key="7">
    <source>
        <dbReference type="ARBA" id="ARBA00022833"/>
    </source>
</evidence>
<evidence type="ECO:0000256" key="6">
    <source>
        <dbReference type="ARBA" id="ARBA00022824"/>
    </source>
</evidence>
<evidence type="ECO:0000256" key="11">
    <source>
        <dbReference type="PIRSR" id="PIRSR627057-1"/>
    </source>
</evidence>
<evidence type="ECO:0000256" key="13">
    <source>
        <dbReference type="RuleBase" id="RU003983"/>
    </source>
</evidence>
<keyword evidence="10 14" id="KW-0472">Membrane</keyword>
<dbReference type="AlphaFoldDB" id="A0A2S7TYL9"/>
<comment type="similarity">
    <text evidence="13">Belongs to the peptidase M48 family.</text>
</comment>
<feature type="transmembrane region" description="Helical" evidence="14">
    <location>
        <begin position="172"/>
        <end position="196"/>
    </location>
</feature>
<feature type="transmembrane region" description="Helical" evidence="14">
    <location>
        <begin position="147"/>
        <end position="166"/>
    </location>
</feature>
<reference evidence="17 18" key="1">
    <citation type="submission" date="2016-12" db="EMBL/GenBank/DDBJ databases">
        <title>Study of bacterial adaptation to deep sea.</title>
        <authorList>
            <person name="Song J."/>
            <person name="Yoshizawa S."/>
            <person name="Kogure K."/>
        </authorList>
    </citation>
    <scope>NUCLEOTIDE SEQUENCE [LARGE SCALE GENOMIC DNA]</scope>
    <source>
        <strain evidence="17 18">SAORIC-165</strain>
    </source>
</reference>
<comment type="subcellular location">
    <subcellularLocation>
        <location evidence="1">Endoplasmic reticulum membrane</location>
        <topology evidence="1">Multi-pass membrane protein</topology>
    </subcellularLocation>
</comment>
<evidence type="ECO:0000256" key="12">
    <source>
        <dbReference type="PIRSR" id="PIRSR627057-2"/>
    </source>
</evidence>
<feature type="transmembrane region" description="Helical" evidence="14">
    <location>
        <begin position="325"/>
        <end position="345"/>
    </location>
</feature>
<dbReference type="PANTHER" id="PTHR10120">
    <property type="entry name" value="CAAX PRENYL PROTEASE 1"/>
    <property type="match status" value="1"/>
</dbReference>
<evidence type="ECO:0000256" key="4">
    <source>
        <dbReference type="ARBA" id="ARBA00022723"/>
    </source>
</evidence>
<evidence type="ECO:0000259" key="16">
    <source>
        <dbReference type="Pfam" id="PF16491"/>
    </source>
</evidence>
<accession>A0A2S7TYL9</accession>
<evidence type="ECO:0000313" key="18">
    <source>
        <dbReference type="Proteomes" id="UP000239907"/>
    </source>
</evidence>
<keyword evidence="2 13" id="KW-0645">Protease</keyword>
<feature type="transmembrane region" description="Helical" evidence="14">
    <location>
        <begin position="6"/>
        <end position="28"/>
    </location>
</feature>
<comment type="caution">
    <text evidence="17">The sequence shown here is derived from an EMBL/GenBank/DDBJ whole genome shotgun (WGS) entry which is preliminary data.</text>
</comment>
<dbReference type="GO" id="GO:0071586">
    <property type="term" value="P:CAAX-box protein processing"/>
    <property type="evidence" value="ECO:0007669"/>
    <property type="project" value="InterPro"/>
</dbReference>
<dbReference type="Pfam" id="PF16491">
    <property type="entry name" value="Peptidase_M48_N"/>
    <property type="match status" value="1"/>
</dbReference>
<evidence type="ECO:0000256" key="14">
    <source>
        <dbReference type="SAM" id="Phobius"/>
    </source>
</evidence>
<organism evidence="17 18">
    <name type="scientific">Rubritalea profundi</name>
    <dbReference type="NCBI Taxonomy" id="1658618"/>
    <lineage>
        <taxon>Bacteria</taxon>
        <taxon>Pseudomonadati</taxon>
        <taxon>Verrucomicrobiota</taxon>
        <taxon>Verrucomicrobiia</taxon>
        <taxon>Verrucomicrobiales</taxon>
        <taxon>Rubritaleaceae</taxon>
        <taxon>Rubritalea</taxon>
    </lineage>
</organism>
<keyword evidence="6" id="KW-0256">Endoplasmic reticulum</keyword>
<protein>
    <submittedName>
        <fullName evidence="17">Peptidase M48</fullName>
    </submittedName>
</protein>
<keyword evidence="4 12" id="KW-0479">Metal-binding</keyword>
<dbReference type="RefSeq" id="WP_105041792.1">
    <property type="nucleotide sequence ID" value="NZ_MQWA01000001.1"/>
</dbReference>
<dbReference type="FunFam" id="3.30.2010.10:FF:000002">
    <property type="entry name" value="CAAX prenyl protease"/>
    <property type="match status" value="1"/>
</dbReference>
<feature type="domain" description="Peptidase M48" evidence="15">
    <location>
        <begin position="206"/>
        <end position="415"/>
    </location>
</feature>
<gene>
    <name evidence="17" type="ORF">BSZ32_01585</name>
</gene>
<dbReference type="EMBL" id="MQWA01000001">
    <property type="protein sequence ID" value="PQJ27311.1"/>
    <property type="molecule type" value="Genomic_DNA"/>
</dbReference>
<dbReference type="Gene3D" id="3.30.2010.10">
    <property type="entry name" value="Metalloproteases ('zincins'), catalytic domain"/>
    <property type="match status" value="1"/>
</dbReference>
<dbReference type="OrthoDB" id="9781930at2"/>
<keyword evidence="3 14" id="KW-0812">Transmembrane</keyword>
<feature type="transmembrane region" description="Helical" evidence="14">
    <location>
        <begin position="97"/>
        <end position="126"/>
    </location>
</feature>
<dbReference type="InterPro" id="IPR032456">
    <property type="entry name" value="Peptidase_M48_N"/>
</dbReference>
<feature type="domain" description="CAAX prenyl protease 1 N-terminal" evidence="16">
    <location>
        <begin position="27"/>
        <end position="201"/>
    </location>
</feature>
<dbReference type="GO" id="GO:0046872">
    <property type="term" value="F:metal ion binding"/>
    <property type="evidence" value="ECO:0007669"/>
    <property type="project" value="UniProtKB-KW"/>
</dbReference>
<evidence type="ECO:0000256" key="3">
    <source>
        <dbReference type="ARBA" id="ARBA00022692"/>
    </source>
</evidence>
<evidence type="ECO:0000313" key="17">
    <source>
        <dbReference type="EMBL" id="PQJ27311.1"/>
    </source>
</evidence>
<keyword evidence="8 14" id="KW-1133">Transmembrane helix</keyword>
<feature type="transmembrane region" description="Helical" evidence="14">
    <location>
        <begin position="63"/>
        <end position="85"/>
    </location>
</feature>
<keyword evidence="9 13" id="KW-0482">Metalloprotease</keyword>